<dbReference type="EMBL" id="JACSIT010000147">
    <property type="protein sequence ID" value="MBC6996032.1"/>
    <property type="molecule type" value="Genomic_DNA"/>
</dbReference>
<evidence type="ECO:0000313" key="2">
    <source>
        <dbReference type="EMBL" id="MBC6996032.1"/>
    </source>
</evidence>
<accession>A0A923PL16</accession>
<dbReference type="InterPro" id="IPR023696">
    <property type="entry name" value="Ureohydrolase_dom_sf"/>
</dbReference>
<protein>
    <submittedName>
        <fullName evidence="2">Arginase family protein</fullName>
    </submittedName>
</protein>
<evidence type="ECO:0000256" key="1">
    <source>
        <dbReference type="PROSITE-ProRule" id="PRU00742"/>
    </source>
</evidence>
<name>A0A923PL16_9BACT</name>
<keyword evidence="3" id="KW-1185">Reference proteome</keyword>
<dbReference type="GO" id="GO:0016813">
    <property type="term" value="F:hydrolase activity, acting on carbon-nitrogen (but not peptide) bonds, in linear amidines"/>
    <property type="evidence" value="ECO:0007669"/>
    <property type="project" value="UniProtKB-ARBA"/>
</dbReference>
<reference evidence="2" key="1">
    <citation type="submission" date="2020-08" db="EMBL/GenBank/DDBJ databases">
        <title>Lewinella bacteria from marine environments.</title>
        <authorList>
            <person name="Zhong Y."/>
        </authorList>
    </citation>
    <scope>NUCLEOTIDE SEQUENCE</scope>
    <source>
        <strain evidence="2">KCTC 42187</strain>
    </source>
</reference>
<dbReference type="Gene3D" id="3.40.800.10">
    <property type="entry name" value="Ureohydrolase domain"/>
    <property type="match status" value="1"/>
</dbReference>
<comment type="caution">
    <text evidence="2">The sequence shown here is derived from an EMBL/GenBank/DDBJ whole genome shotgun (WGS) entry which is preliminary data.</text>
</comment>
<dbReference type="Proteomes" id="UP000650081">
    <property type="component" value="Unassembled WGS sequence"/>
</dbReference>
<gene>
    <name evidence="2" type="ORF">H9S92_17820</name>
</gene>
<organism evidence="2 3">
    <name type="scientific">Neolewinella lacunae</name>
    <dbReference type="NCBI Taxonomy" id="1517758"/>
    <lineage>
        <taxon>Bacteria</taxon>
        <taxon>Pseudomonadati</taxon>
        <taxon>Bacteroidota</taxon>
        <taxon>Saprospiria</taxon>
        <taxon>Saprospirales</taxon>
        <taxon>Lewinellaceae</taxon>
        <taxon>Neolewinella</taxon>
    </lineage>
</organism>
<dbReference type="RefSeq" id="WP_187468056.1">
    <property type="nucleotide sequence ID" value="NZ_JACSIT010000147.1"/>
</dbReference>
<evidence type="ECO:0000313" key="3">
    <source>
        <dbReference type="Proteomes" id="UP000650081"/>
    </source>
</evidence>
<dbReference type="SUPFAM" id="SSF52768">
    <property type="entry name" value="Arginase/deacetylase"/>
    <property type="match status" value="1"/>
</dbReference>
<dbReference type="Pfam" id="PF00491">
    <property type="entry name" value="Arginase"/>
    <property type="match status" value="1"/>
</dbReference>
<comment type="similarity">
    <text evidence="1">Belongs to the arginase family.</text>
</comment>
<dbReference type="AlphaFoldDB" id="A0A923PL16"/>
<dbReference type="InterPro" id="IPR006035">
    <property type="entry name" value="Ureohydrolase"/>
</dbReference>
<dbReference type="GO" id="GO:0046872">
    <property type="term" value="F:metal ion binding"/>
    <property type="evidence" value="ECO:0007669"/>
    <property type="project" value="InterPro"/>
</dbReference>
<sequence length="347" mass="38535">MPAHSVGKSLRPRSRQIAVAIIGLDAAVAQKTREHLYASSWAFGKLVVRDLGDIRKDTRDFIIPLLRELYAAGITPVLLGGNNALFAAQYLAFAELNRQVSLLQIDRCIGLNPHQEGSDVLDAAVYRPGRKQYHVAHLGAQQHLVDPAVWDFFDAHGFEAVRLGQARADVTQLEPLLRDADLVGLDISAINHNEAPARNGFHPSGFSLQEASQLAYYAGNSDKLSSFGLFGLNPAAGTTAETELTAAAYAQLVWYFLQGYSLRVGDFPATTKGLLEYIVDLQGFDRLTFWRSPRSNRWWVQVHDGKYQGEARHRLVPCAYQDYLLASNEQTLPDRLLLAMRRYTNAG</sequence>
<proteinExistence type="inferred from homology"/>
<dbReference type="PROSITE" id="PS51409">
    <property type="entry name" value="ARGINASE_2"/>
    <property type="match status" value="1"/>
</dbReference>